<dbReference type="OrthoDB" id="156617at2"/>
<dbReference type="SUPFAM" id="SSF161098">
    <property type="entry name" value="MetI-like"/>
    <property type="match status" value="1"/>
</dbReference>
<dbReference type="Gene3D" id="1.10.3720.10">
    <property type="entry name" value="MetI-like"/>
    <property type="match status" value="1"/>
</dbReference>
<comment type="caution">
    <text evidence="9">The sequence shown here is derived from an EMBL/GenBank/DDBJ whole genome shotgun (WGS) entry which is preliminary data.</text>
</comment>
<dbReference type="AlphaFoldDB" id="A0A1V4I494"/>
<sequence length="289" mass="32787">MNSNIVVKKGLTTRITKVRPLRALFYIILILFGLLNIYPLIWMALTSFKTNQQISTNTFSLPTSFHFENYAHAWKTANIGTYFINSAFVAIISIIVTVLLGAMAAYILAKFKFKLRGFIYTLFMFGMLIPVHSLLVPLFIQMRFLHLLNTRWALIFPYVAFAFPITIFILESFMRAFPNDIEEAAVIDGCSIPRLFLKIILPMTRPAIATVVILDFLNNWNEFAFALVLVSNDKLKTLPIGLVNFIGGFSSDYAQMMAAMVISALPTIILYFFLQDYIIKGMTQGALKD</sequence>
<evidence type="ECO:0000256" key="7">
    <source>
        <dbReference type="RuleBase" id="RU363032"/>
    </source>
</evidence>
<reference evidence="9 10" key="1">
    <citation type="submission" date="2017-03" db="EMBL/GenBank/DDBJ databases">
        <title>Genome sequence of Clostridium oryzae DSM 28571.</title>
        <authorList>
            <person name="Poehlein A."/>
            <person name="Daniel R."/>
        </authorList>
    </citation>
    <scope>NUCLEOTIDE SEQUENCE [LARGE SCALE GENOMIC DNA]</scope>
    <source>
        <strain evidence="9 10">DSM 28571</strain>
    </source>
</reference>
<gene>
    <name evidence="9" type="primary">araQ_27</name>
    <name evidence="9" type="ORF">CLORY_45170</name>
</gene>
<evidence type="ECO:0000256" key="3">
    <source>
        <dbReference type="ARBA" id="ARBA00022475"/>
    </source>
</evidence>
<keyword evidence="6 7" id="KW-0472">Membrane</keyword>
<keyword evidence="10" id="KW-1185">Reference proteome</keyword>
<comment type="similarity">
    <text evidence="7">Belongs to the binding-protein-dependent transport system permease family.</text>
</comment>
<feature type="transmembrane region" description="Helical" evidence="7">
    <location>
        <begin position="195"/>
        <end position="217"/>
    </location>
</feature>
<keyword evidence="3" id="KW-1003">Cell membrane</keyword>
<dbReference type="InterPro" id="IPR035906">
    <property type="entry name" value="MetI-like_sf"/>
</dbReference>
<feature type="domain" description="ABC transmembrane type-1" evidence="8">
    <location>
        <begin position="83"/>
        <end position="274"/>
    </location>
</feature>
<evidence type="ECO:0000256" key="1">
    <source>
        <dbReference type="ARBA" id="ARBA00004651"/>
    </source>
</evidence>
<dbReference type="EMBL" id="MZGV01000130">
    <property type="protein sequence ID" value="OPJ54719.1"/>
    <property type="molecule type" value="Genomic_DNA"/>
</dbReference>
<keyword evidence="2 7" id="KW-0813">Transport</keyword>
<name>A0A1V4I494_9CLOT</name>
<evidence type="ECO:0000256" key="6">
    <source>
        <dbReference type="ARBA" id="ARBA00023136"/>
    </source>
</evidence>
<feature type="transmembrane region" description="Helical" evidence="7">
    <location>
        <begin position="21"/>
        <end position="41"/>
    </location>
</feature>
<feature type="transmembrane region" description="Helical" evidence="7">
    <location>
        <begin position="118"/>
        <end position="140"/>
    </location>
</feature>
<evidence type="ECO:0000256" key="5">
    <source>
        <dbReference type="ARBA" id="ARBA00022989"/>
    </source>
</evidence>
<feature type="transmembrane region" description="Helical" evidence="7">
    <location>
        <begin position="152"/>
        <end position="174"/>
    </location>
</feature>
<evidence type="ECO:0000259" key="8">
    <source>
        <dbReference type="PROSITE" id="PS50928"/>
    </source>
</evidence>
<dbReference type="RefSeq" id="WP_079428779.1">
    <property type="nucleotide sequence ID" value="NZ_MZGV01000130.1"/>
</dbReference>
<evidence type="ECO:0000313" key="9">
    <source>
        <dbReference type="EMBL" id="OPJ54719.1"/>
    </source>
</evidence>
<dbReference type="PROSITE" id="PS50928">
    <property type="entry name" value="ABC_TM1"/>
    <property type="match status" value="1"/>
</dbReference>
<dbReference type="InterPro" id="IPR000515">
    <property type="entry name" value="MetI-like"/>
</dbReference>
<keyword evidence="5 7" id="KW-1133">Transmembrane helix</keyword>
<dbReference type="STRING" id="1450648.CLORY_45170"/>
<comment type="subcellular location">
    <subcellularLocation>
        <location evidence="1 7">Cell membrane</location>
        <topology evidence="1 7">Multi-pass membrane protein</topology>
    </subcellularLocation>
</comment>
<feature type="transmembrane region" description="Helical" evidence="7">
    <location>
        <begin position="253"/>
        <end position="274"/>
    </location>
</feature>
<accession>A0A1V4I494</accession>
<evidence type="ECO:0000256" key="2">
    <source>
        <dbReference type="ARBA" id="ARBA00022448"/>
    </source>
</evidence>
<evidence type="ECO:0000313" key="10">
    <source>
        <dbReference type="Proteomes" id="UP000190080"/>
    </source>
</evidence>
<dbReference type="Proteomes" id="UP000190080">
    <property type="component" value="Unassembled WGS sequence"/>
</dbReference>
<dbReference type="Pfam" id="PF00528">
    <property type="entry name" value="BPD_transp_1"/>
    <property type="match status" value="1"/>
</dbReference>
<dbReference type="GO" id="GO:0005886">
    <property type="term" value="C:plasma membrane"/>
    <property type="evidence" value="ECO:0007669"/>
    <property type="project" value="UniProtKB-SubCell"/>
</dbReference>
<protein>
    <submittedName>
        <fullName evidence="9">L-arabinose transport system permease protein AraQ</fullName>
    </submittedName>
</protein>
<dbReference type="PANTHER" id="PTHR43744">
    <property type="entry name" value="ABC TRANSPORTER PERMEASE PROTEIN MG189-RELATED-RELATED"/>
    <property type="match status" value="1"/>
</dbReference>
<organism evidence="9 10">
    <name type="scientific">Clostridium oryzae</name>
    <dbReference type="NCBI Taxonomy" id="1450648"/>
    <lineage>
        <taxon>Bacteria</taxon>
        <taxon>Bacillati</taxon>
        <taxon>Bacillota</taxon>
        <taxon>Clostridia</taxon>
        <taxon>Eubacteriales</taxon>
        <taxon>Clostridiaceae</taxon>
        <taxon>Clostridium</taxon>
    </lineage>
</organism>
<dbReference type="PANTHER" id="PTHR43744:SF12">
    <property type="entry name" value="ABC TRANSPORTER PERMEASE PROTEIN MG189-RELATED"/>
    <property type="match status" value="1"/>
</dbReference>
<dbReference type="CDD" id="cd06261">
    <property type="entry name" value="TM_PBP2"/>
    <property type="match status" value="1"/>
</dbReference>
<proteinExistence type="inferred from homology"/>
<evidence type="ECO:0000256" key="4">
    <source>
        <dbReference type="ARBA" id="ARBA00022692"/>
    </source>
</evidence>
<feature type="transmembrane region" description="Helical" evidence="7">
    <location>
        <begin position="82"/>
        <end position="106"/>
    </location>
</feature>
<dbReference type="GO" id="GO:0055085">
    <property type="term" value="P:transmembrane transport"/>
    <property type="evidence" value="ECO:0007669"/>
    <property type="project" value="InterPro"/>
</dbReference>
<keyword evidence="4 7" id="KW-0812">Transmembrane</keyword>